<keyword evidence="1" id="KW-0472">Membrane</keyword>
<sequence>MPDIDQGMTLEERKRKVLAQGALYRLGVIEARTVVRSNLNAESLAKGAFKRIAGAASSVLGGTLSSGASLQSLSPLVIGAMSLMSKRYLRKPLMYGGVITAVAGLAFYLSRRNRDDALDDDEDGSFTQVE</sequence>
<proteinExistence type="predicted"/>
<evidence type="ECO:0000313" key="3">
    <source>
        <dbReference type="Proteomes" id="UP001629246"/>
    </source>
</evidence>
<keyword evidence="3" id="KW-1185">Reference proteome</keyword>
<feature type="transmembrane region" description="Helical" evidence="1">
    <location>
        <begin position="93"/>
        <end position="110"/>
    </location>
</feature>
<evidence type="ECO:0008006" key="4">
    <source>
        <dbReference type="Google" id="ProtNLM"/>
    </source>
</evidence>
<dbReference type="EMBL" id="JAQQFM010000003">
    <property type="protein sequence ID" value="MFL9924160.1"/>
    <property type="molecule type" value="Genomic_DNA"/>
</dbReference>
<keyword evidence="1" id="KW-1133">Transmembrane helix</keyword>
<accession>A0ABW9A716</accession>
<keyword evidence="1" id="KW-0812">Transmembrane</keyword>
<reference evidence="2 3" key="1">
    <citation type="journal article" date="2024" name="Chem. Sci.">
        <title>Discovery of megapolipeptins by genome mining of a Burkholderiales bacteria collection.</title>
        <authorList>
            <person name="Paulo B.S."/>
            <person name="Recchia M.J.J."/>
            <person name="Lee S."/>
            <person name="Fergusson C.H."/>
            <person name="Romanowski S.B."/>
            <person name="Hernandez A."/>
            <person name="Krull N."/>
            <person name="Liu D.Y."/>
            <person name="Cavanagh H."/>
            <person name="Bos A."/>
            <person name="Gray C.A."/>
            <person name="Murphy B.T."/>
            <person name="Linington R.G."/>
            <person name="Eustaquio A.S."/>
        </authorList>
    </citation>
    <scope>NUCLEOTIDE SEQUENCE [LARGE SCALE GENOMIC DNA]</scope>
    <source>
        <strain evidence="2 3">RL21-008-BIB-A</strain>
    </source>
</reference>
<comment type="caution">
    <text evidence="2">The sequence shown here is derived from an EMBL/GenBank/DDBJ whole genome shotgun (WGS) entry which is preliminary data.</text>
</comment>
<dbReference type="RefSeq" id="WP_408156508.1">
    <property type="nucleotide sequence ID" value="NZ_JAQQFM010000003.1"/>
</dbReference>
<evidence type="ECO:0000256" key="1">
    <source>
        <dbReference type="SAM" id="Phobius"/>
    </source>
</evidence>
<evidence type="ECO:0000313" key="2">
    <source>
        <dbReference type="EMBL" id="MFL9924160.1"/>
    </source>
</evidence>
<gene>
    <name evidence="2" type="ORF">PQR62_07785</name>
</gene>
<organism evidence="2 3">
    <name type="scientific">Herbaspirillum lusitanum</name>
    <dbReference type="NCBI Taxonomy" id="213312"/>
    <lineage>
        <taxon>Bacteria</taxon>
        <taxon>Pseudomonadati</taxon>
        <taxon>Pseudomonadota</taxon>
        <taxon>Betaproteobacteria</taxon>
        <taxon>Burkholderiales</taxon>
        <taxon>Oxalobacteraceae</taxon>
        <taxon>Herbaspirillum</taxon>
    </lineage>
</organism>
<dbReference type="Proteomes" id="UP001629246">
    <property type="component" value="Unassembled WGS sequence"/>
</dbReference>
<name>A0ABW9A716_9BURK</name>
<protein>
    <recommendedName>
        <fullName evidence="4">DUF883 domain-containing protein</fullName>
    </recommendedName>
</protein>